<evidence type="ECO:0000313" key="14">
    <source>
        <dbReference type="EMBL" id="KAK7825428.1"/>
    </source>
</evidence>
<dbReference type="Gene3D" id="3.30.60.30">
    <property type="match status" value="1"/>
</dbReference>
<feature type="domain" description="Kazal-like" evidence="13">
    <location>
        <begin position="106"/>
        <end position="145"/>
    </location>
</feature>
<dbReference type="InterPro" id="IPR009030">
    <property type="entry name" value="Growth_fac_rcpt_cys_sf"/>
</dbReference>
<dbReference type="Pfam" id="PF07648">
    <property type="entry name" value="Kazal_2"/>
    <property type="match status" value="1"/>
</dbReference>
<dbReference type="InterPro" id="IPR000867">
    <property type="entry name" value="IGFBP-like"/>
</dbReference>
<reference evidence="14 15" key="1">
    <citation type="journal article" date="2023" name="bioRxiv">
        <title>Conserved and derived expression patterns and positive selection on dental genes reveal complex evolutionary context of ever-growing rodent molars.</title>
        <authorList>
            <person name="Calamari Z.T."/>
            <person name="Song A."/>
            <person name="Cohen E."/>
            <person name="Akter M."/>
            <person name="Roy R.D."/>
            <person name="Hallikas O."/>
            <person name="Christensen M.M."/>
            <person name="Li P."/>
            <person name="Marangoni P."/>
            <person name="Jernvall J."/>
            <person name="Klein O.D."/>
        </authorList>
    </citation>
    <scope>NUCLEOTIDE SEQUENCE [LARGE SCALE GENOMIC DNA]</scope>
    <source>
        <strain evidence="14">V071</strain>
    </source>
</reference>
<dbReference type="CDD" id="cd00096">
    <property type="entry name" value="Ig"/>
    <property type="match status" value="1"/>
</dbReference>
<evidence type="ECO:0000256" key="2">
    <source>
        <dbReference type="ARBA" id="ARBA00022525"/>
    </source>
</evidence>
<dbReference type="Pfam" id="PF07679">
    <property type="entry name" value="I-set"/>
    <property type="match status" value="1"/>
</dbReference>
<dbReference type="PROSITE" id="PS51465">
    <property type="entry name" value="KAZAL_2"/>
    <property type="match status" value="1"/>
</dbReference>
<dbReference type="Proteomes" id="UP001488838">
    <property type="component" value="Unassembled WGS sequence"/>
</dbReference>
<dbReference type="InterPro" id="IPR036179">
    <property type="entry name" value="Ig-like_dom_sf"/>
</dbReference>
<dbReference type="FunFam" id="4.10.40.20:FF:000009">
    <property type="entry name" value="Insulin like growth factor binding protein like 1"/>
    <property type="match status" value="1"/>
</dbReference>
<keyword evidence="5" id="KW-0325">Glycoprotein</keyword>
<feature type="domain" description="IGFBP N-terminal" evidence="12">
    <location>
        <begin position="26"/>
        <end position="101"/>
    </location>
</feature>
<evidence type="ECO:0000256" key="5">
    <source>
        <dbReference type="ARBA" id="ARBA00023180"/>
    </source>
</evidence>
<dbReference type="CDD" id="cd00104">
    <property type="entry name" value="KAZAL_FS"/>
    <property type="match status" value="1"/>
</dbReference>
<evidence type="ECO:0000256" key="4">
    <source>
        <dbReference type="ARBA" id="ARBA00023157"/>
    </source>
</evidence>
<dbReference type="SUPFAM" id="SSF57184">
    <property type="entry name" value="Growth factor receptor domain"/>
    <property type="match status" value="1"/>
</dbReference>
<dbReference type="InterPro" id="IPR036058">
    <property type="entry name" value="Kazal_dom_sf"/>
</dbReference>
<comment type="caution">
    <text evidence="14">The sequence shown here is derived from an EMBL/GenBank/DDBJ whole genome shotgun (WGS) entry which is preliminary data.</text>
</comment>
<dbReference type="FunFam" id="2.60.40.10:FF:000763">
    <property type="entry name" value="Insulin-like growth factor binding protein 7"/>
    <property type="match status" value="1"/>
</dbReference>
<dbReference type="SMART" id="SM00408">
    <property type="entry name" value="IGc2"/>
    <property type="match status" value="1"/>
</dbReference>
<dbReference type="PANTHER" id="PTHR14186">
    <property type="entry name" value="INSULIN-LIKE GROWTH FACTOR BINDING PROTEIN-RELATED"/>
    <property type="match status" value="1"/>
</dbReference>
<dbReference type="GO" id="GO:0009966">
    <property type="term" value="P:regulation of signal transduction"/>
    <property type="evidence" value="ECO:0007669"/>
    <property type="project" value="TreeGrafter"/>
</dbReference>
<accession>A0AAW0JFN1</accession>
<protein>
    <recommendedName>
        <fullName evidence="7">Insulin-like growth factor-binding protein-like 1</fullName>
    </recommendedName>
    <alternativeName>
        <fullName evidence="9">IGFBP-related protein 10</fullName>
    </alternativeName>
    <alternativeName>
        <fullName evidence="8">Insulin-like growth factor-binding-related protein 4</fullName>
    </alternativeName>
</protein>
<name>A0AAW0JFN1_MYOGA</name>
<dbReference type="InterPro" id="IPR013098">
    <property type="entry name" value="Ig_I-set"/>
</dbReference>
<dbReference type="SMART" id="SM00409">
    <property type="entry name" value="IG"/>
    <property type="match status" value="1"/>
</dbReference>
<dbReference type="SMART" id="SM00121">
    <property type="entry name" value="IB"/>
    <property type="match status" value="1"/>
</dbReference>
<evidence type="ECO:0000256" key="6">
    <source>
        <dbReference type="ARBA" id="ARBA00023319"/>
    </source>
</evidence>
<evidence type="ECO:0000256" key="8">
    <source>
        <dbReference type="ARBA" id="ARBA00077280"/>
    </source>
</evidence>
<dbReference type="InterPro" id="IPR007110">
    <property type="entry name" value="Ig-like_dom"/>
</dbReference>
<dbReference type="PANTHER" id="PTHR14186:SF16">
    <property type="entry name" value="INSULIN-LIKE GROWTH FACTOR-BINDING PROTEIN-LIKE 1"/>
    <property type="match status" value="1"/>
</dbReference>
<feature type="signal peptide" evidence="10">
    <location>
        <begin position="1"/>
        <end position="17"/>
    </location>
</feature>
<dbReference type="GO" id="GO:0001558">
    <property type="term" value="P:regulation of cell growth"/>
    <property type="evidence" value="ECO:0007669"/>
    <property type="project" value="InterPro"/>
</dbReference>
<dbReference type="InterPro" id="IPR002350">
    <property type="entry name" value="Kazal_dom"/>
</dbReference>
<keyword evidence="2" id="KW-0964">Secreted</keyword>
<keyword evidence="3 10" id="KW-0732">Signal</keyword>
<dbReference type="SUPFAM" id="SSF48726">
    <property type="entry name" value="Immunoglobulin"/>
    <property type="match status" value="1"/>
</dbReference>
<evidence type="ECO:0000259" key="13">
    <source>
        <dbReference type="PROSITE" id="PS51465"/>
    </source>
</evidence>
<dbReference type="GO" id="GO:0005615">
    <property type="term" value="C:extracellular space"/>
    <property type="evidence" value="ECO:0007669"/>
    <property type="project" value="TreeGrafter"/>
</dbReference>
<dbReference type="InterPro" id="IPR003598">
    <property type="entry name" value="Ig_sub2"/>
</dbReference>
<dbReference type="InterPro" id="IPR013783">
    <property type="entry name" value="Ig-like_fold"/>
</dbReference>
<dbReference type="Gene3D" id="2.60.40.10">
    <property type="entry name" value="Immunoglobulins"/>
    <property type="match status" value="1"/>
</dbReference>
<evidence type="ECO:0000256" key="9">
    <source>
        <dbReference type="ARBA" id="ARBA00079232"/>
    </source>
</evidence>
<organism evidence="14 15">
    <name type="scientific">Myodes glareolus</name>
    <name type="common">Bank vole</name>
    <name type="synonym">Clethrionomys glareolus</name>
    <dbReference type="NCBI Taxonomy" id="447135"/>
    <lineage>
        <taxon>Eukaryota</taxon>
        <taxon>Metazoa</taxon>
        <taxon>Chordata</taxon>
        <taxon>Craniata</taxon>
        <taxon>Vertebrata</taxon>
        <taxon>Euteleostomi</taxon>
        <taxon>Mammalia</taxon>
        <taxon>Eutheria</taxon>
        <taxon>Euarchontoglires</taxon>
        <taxon>Glires</taxon>
        <taxon>Rodentia</taxon>
        <taxon>Myomorpha</taxon>
        <taxon>Muroidea</taxon>
        <taxon>Cricetidae</taxon>
        <taxon>Arvicolinae</taxon>
        <taxon>Myodes</taxon>
    </lineage>
</organism>
<gene>
    <name evidence="14" type="ORF">U0070_012228</name>
</gene>
<dbReference type="EMBL" id="JBBHLL010000040">
    <property type="protein sequence ID" value="KAK7825428.1"/>
    <property type="molecule type" value="Genomic_DNA"/>
</dbReference>
<evidence type="ECO:0000313" key="15">
    <source>
        <dbReference type="Proteomes" id="UP001488838"/>
    </source>
</evidence>
<evidence type="ECO:0000256" key="7">
    <source>
        <dbReference type="ARBA" id="ARBA00073249"/>
    </source>
</evidence>
<dbReference type="SUPFAM" id="SSF100895">
    <property type="entry name" value="Kazal-type serine protease inhibitors"/>
    <property type="match status" value="1"/>
</dbReference>
<feature type="domain" description="Ig-like" evidence="11">
    <location>
        <begin position="221"/>
        <end position="325"/>
    </location>
</feature>
<keyword evidence="6" id="KW-0393">Immunoglobulin domain</keyword>
<dbReference type="SMART" id="SM00280">
    <property type="entry name" value="KAZAL"/>
    <property type="match status" value="1"/>
</dbReference>
<keyword evidence="15" id="KW-1185">Reference proteome</keyword>
<dbReference type="Pfam" id="PF00219">
    <property type="entry name" value="IGFBP"/>
    <property type="match status" value="1"/>
</dbReference>
<dbReference type="GO" id="GO:0005520">
    <property type="term" value="F:insulin-like growth factor binding"/>
    <property type="evidence" value="ECO:0007669"/>
    <property type="project" value="InterPro"/>
</dbReference>
<sequence>MPRLPLLLLLLPSLTRSLGLRDAGRRHPECGPCRLDRCPEPEPCPAPWIAARDECGCCARCLGSEGASCGGRVGARCGPGLVCASRATETAPEGTGLCVCAQRGTVCGSDGRSYSSICALRLRARHAPRVHLGHLHKARDGPCEFGEWGLTPKDPGKWEKRDPNALRWGFCQAAPVTAGHIAGLGPLFNGALAAILAVSLDIALESSRAGRAESMADCKAPVVLMPPRDVHNVTGAQVFLSCEVKAVPTPVITWKKVVGSPEGTEELEELPGDHVNIAVQVRGGPSDHETTSWILINPLRKEDEGVYHCHATNAIGEAQSHGTVTVLDLSRYKSLRSPVPADLL</sequence>
<dbReference type="PROSITE" id="PS50835">
    <property type="entry name" value="IG_LIKE"/>
    <property type="match status" value="1"/>
</dbReference>
<dbReference type="InterPro" id="IPR011390">
    <property type="entry name" value="IGFBP_rP_mac25"/>
</dbReference>
<evidence type="ECO:0000256" key="3">
    <source>
        <dbReference type="ARBA" id="ARBA00022729"/>
    </source>
</evidence>
<evidence type="ECO:0000259" key="11">
    <source>
        <dbReference type="PROSITE" id="PS50835"/>
    </source>
</evidence>
<comment type="subcellular location">
    <subcellularLocation>
        <location evidence="1">Secreted</location>
    </subcellularLocation>
</comment>
<dbReference type="AlphaFoldDB" id="A0AAW0JFN1"/>
<dbReference type="InterPro" id="IPR003599">
    <property type="entry name" value="Ig_sub"/>
</dbReference>
<dbReference type="PROSITE" id="PS51323">
    <property type="entry name" value="IGFBP_N_2"/>
    <property type="match status" value="1"/>
</dbReference>
<evidence type="ECO:0000256" key="10">
    <source>
        <dbReference type="SAM" id="SignalP"/>
    </source>
</evidence>
<evidence type="ECO:0000259" key="12">
    <source>
        <dbReference type="PROSITE" id="PS51323"/>
    </source>
</evidence>
<dbReference type="Gene3D" id="4.10.40.20">
    <property type="match status" value="1"/>
</dbReference>
<feature type="chain" id="PRO_5043519376" description="Insulin-like growth factor-binding protein-like 1" evidence="10">
    <location>
        <begin position="18"/>
        <end position="344"/>
    </location>
</feature>
<keyword evidence="4" id="KW-1015">Disulfide bond</keyword>
<proteinExistence type="predicted"/>
<evidence type="ECO:0000256" key="1">
    <source>
        <dbReference type="ARBA" id="ARBA00004613"/>
    </source>
</evidence>